<protein>
    <submittedName>
        <fullName evidence="2">Uncharacterized protein</fullName>
    </submittedName>
</protein>
<accession>A0AAW1Q227</accession>
<gene>
    <name evidence="2" type="ORF">WJX72_011674</name>
</gene>
<comment type="caution">
    <text evidence="2">The sequence shown here is derived from an EMBL/GenBank/DDBJ whole genome shotgun (WGS) entry which is preliminary data.</text>
</comment>
<feature type="compositionally biased region" description="Basic and acidic residues" evidence="1">
    <location>
        <begin position="1"/>
        <end position="13"/>
    </location>
</feature>
<evidence type="ECO:0000313" key="2">
    <source>
        <dbReference type="EMBL" id="KAK9814801.1"/>
    </source>
</evidence>
<dbReference type="Proteomes" id="UP001489004">
    <property type="component" value="Unassembled WGS sequence"/>
</dbReference>
<dbReference type="AlphaFoldDB" id="A0AAW1Q227"/>
<keyword evidence="3" id="KW-1185">Reference proteome</keyword>
<organism evidence="2 3">
    <name type="scientific">[Myrmecia] bisecta</name>
    <dbReference type="NCBI Taxonomy" id="41462"/>
    <lineage>
        <taxon>Eukaryota</taxon>
        <taxon>Viridiplantae</taxon>
        <taxon>Chlorophyta</taxon>
        <taxon>core chlorophytes</taxon>
        <taxon>Trebouxiophyceae</taxon>
        <taxon>Trebouxiales</taxon>
        <taxon>Trebouxiaceae</taxon>
        <taxon>Myrmecia</taxon>
    </lineage>
</organism>
<dbReference type="EMBL" id="JALJOR010000007">
    <property type="protein sequence ID" value="KAK9814801.1"/>
    <property type="molecule type" value="Genomic_DNA"/>
</dbReference>
<evidence type="ECO:0000313" key="3">
    <source>
        <dbReference type="Proteomes" id="UP001489004"/>
    </source>
</evidence>
<feature type="region of interest" description="Disordered" evidence="1">
    <location>
        <begin position="74"/>
        <end position="104"/>
    </location>
</feature>
<feature type="compositionally biased region" description="Basic and acidic residues" evidence="1">
    <location>
        <begin position="81"/>
        <end position="100"/>
    </location>
</feature>
<proteinExistence type="predicted"/>
<reference evidence="2 3" key="1">
    <citation type="journal article" date="2024" name="Nat. Commun.">
        <title>Phylogenomics reveals the evolutionary origins of lichenization in chlorophyte algae.</title>
        <authorList>
            <person name="Puginier C."/>
            <person name="Libourel C."/>
            <person name="Otte J."/>
            <person name="Skaloud P."/>
            <person name="Haon M."/>
            <person name="Grisel S."/>
            <person name="Petersen M."/>
            <person name="Berrin J.G."/>
            <person name="Delaux P.M."/>
            <person name="Dal Grande F."/>
            <person name="Keller J."/>
        </authorList>
    </citation>
    <scope>NUCLEOTIDE SEQUENCE [LARGE SCALE GENOMIC DNA]</scope>
    <source>
        <strain evidence="2 3">SAG 2043</strain>
    </source>
</reference>
<sequence length="118" mass="13199">MGPRLRTTDRRGTEIPTQVPEHSQWLPSQYPAGCSLFQMATTPDHLYGGHLTAEVLGKERVAAMPIMPPLNCHNEGNVGKYKQDERRSYHKRPDTRDGKNLWKGNDVPAMFGNLAASV</sequence>
<name>A0AAW1Q227_9CHLO</name>
<feature type="region of interest" description="Disordered" evidence="1">
    <location>
        <begin position="1"/>
        <end position="24"/>
    </location>
</feature>
<evidence type="ECO:0000256" key="1">
    <source>
        <dbReference type="SAM" id="MobiDB-lite"/>
    </source>
</evidence>